<organism evidence="2 3">
    <name type="scientific">Porcisia hertigi</name>
    <dbReference type="NCBI Taxonomy" id="2761500"/>
    <lineage>
        <taxon>Eukaryota</taxon>
        <taxon>Discoba</taxon>
        <taxon>Euglenozoa</taxon>
        <taxon>Kinetoplastea</taxon>
        <taxon>Metakinetoplastina</taxon>
        <taxon>Trypanosomatida</taxon>
        <taxon>Trypanosomatidae</taxon>
        <taxon>Leishmaniinae</taxon>
        <taxon>Porcisia</taxon>
    </lineage>
</organism>
<feature type="region of interest" description="Disordered" evidence="1">
    <location>
        <begin position="1305"/>
        <end position="1346"/>
    </location>
</feature>
<feature type="compositionally biased region" description="Polar residues" evidence="1">
    <location>
        <begin position="567"/>
        <end position="579"/>
    </location>
</feature>
<name>A0A836LLR6_9TRYP</name>
<feature type="compositionally biased region" description="Low complexity" evidence="1">
    <location>
        <begin position="424"/>
        <end position="434"/>
    </location>
</feature>
<sequence>MENHTSASMYIPSSTVLARLQRHAEVTGRPKCGTPVLIETCTDASESSGADGHSPDVKCILSCTHSPTSRDHQIGVSTPLEESTTTSGAAAAAHCTVFDAATPPKPFTTPCAAPPLLSPQIPGSGNNSAAAVEAPTPAQNCGAAQPISSASLPPASVWLLPQADVEYILSSLTWNVDLLRLLLSHASCPLHLPEAEPLAEVPPHTARAPPTAPPPTAPTATSPTPPCSNTMDEEEANADASRGPLAVRPASTGSSHGGTMMDIGASSVKTLQSAEAHKGSDAPISASRIEVGAANGAGDTYNNLVAVDDAPPNSSSSSPSSALTTEVREDEPPAAISTLPLTWSQYLFGGAGSRIRTVVRTQADGVSDREQELHRHQRLSALARTRAPPPASARIARKTLPHSHSDGALMPTPNTDARRPPAPTSASAALNPSSIFHAQYLPSLKELERELEEHKQHQQHQQQQQHTPTLSVTRLEQHLLQQQQQSRPQHHRRRAATNRTFFYSPTPSVMSLSTTNATATVHANARDNNEDDEGEEEEQQQQQQQNAIRTTAVTSGLSHAHPYSSRPAPSQPRQLSTTKMMKRTADRLRATIAAPSSSAGSPSPLLLRLLHSRDGGLGHPTSDVIAHETAPDGEADEEGTSSPPSPSERCSVWSPGSPPASPTVSLNSMSLSRAWSRTVSGRGTPQTIPTTGLSCSGVKHNSNPIAGDFTSVSNASPHSTARGGKSARRRRKAKHTRRHRPIRVYMPSITEGPKAASLYTAPTAEAQELLLLLQQRKATALLHSGPSGWPMEGHGATTTALSPSPLMPGTYATADRAGLAASTTTTTSETLSVMQPRSSNSASAGVGVSTQEPEQQQQQQQHSLPSSDSSPSMRPSRDKQAERSPHHSPTLPDTELTADTTPFVPLPQRAGVSGAGSATIRATDGSPFSAAHEQPYPHQPRPSPPLSASRCPSHSTCPLMQTMDQTEQQLSGDWVTSPLRSHATLAESLSLSWSGMASPTPPAATAALTQPKSSSLVGGHRGEGGADPYGVTLGVGGRRGDAQVRRCTDAPARTCREQSIPPPCTSASAVSVELPQWVRERPLSALYYQPWGLELLARYEAARHEQQLMRGRMTGRDESNGGRSSSTTSGAVSGAGVSREAKQPLSTAASTVANSVSSSCNASLYSVSTAARHPSMRLCSSLGTGGGGSNTTTTTTPAAGAAGESPRSSACSLGISWAEALRQSQHITLTPGSSNVFGSARATATVKANRMTATATMNNCISINTATEQQQHPPPVVLPEWPPELLAAEEMDAWEEAYYFDRATTLPPWPPRQPHKNPTSRSGTKPLDSTTRHTKVDHTDDRNATSTTELAGCVAGTAAVAVSTKSLVQKKMQVNKEMQPSAPHLSRQRRSSRRRSRATYASDTFRSSAARRAGATSAAAELFHRRGDDNPTASAAVLKGAACPPTGQSPTPASVASIGDVTPYNDGHPCKNAAQLLCPKSSVQKAWAPLPPPPVFNSDHHAIGQGADASGSMALLLSVSLGGESDAMERDGAQQRVGMDNAQPAKGAQVKVDTSLRPVEPRDVDQAMEKSRHDKSEETTDDSCPRSSSNSSDAMKGAASVMSNTCDSAHAERPCTDVDVIFFLQKFIRAVLIVFIAQVRLQQQLQQHQQREVHAPTPHDMTCPVTAYLLEQQAQSQPLHGLHRWYPRHADPSDRAAAASHGSDEAGLSKLERCALAFVRTYMEDYREMITACVMRDEREVARRSAQAILNPPRSATSSSSAVAAVAKSEAMDRMHNTAPDPLFRQDVFAGLLDADRVNRAYREAVRAATGGFLGAPDAIPPATPLDDVESLRTAQVYISGKDAAWQPLLMELLQMSRVVQCYGDGPVVAASGAPHATFSASAASPQRNLLSSLEKFLAHPTLPLLRQANPGAARATQALETVLANPTAPSSGTLVAVPDPPDFKLRTSTTSTTTLSLTPEQEKAAALMVEESDAFRIYLLSGYLRDTNNNNNATAAAAAAAVTAPTAMLRHSQSAPALSVREAQQWQESSVTTTAAMSPSRLFTAGSLLQPLTWYPYAYMPGTANPYAESSHPASTPKSAAEAATASAMTLSVTMLPLSGRLLWRWVVPAEDTDTFNLSVFFQSSLFSFMQGGPLPMPSAVPGQVVVGEWSCWSSPAAAAGGDCAAGYVPTPAVRSMAPPKPPHHPSVTWPPALAARIDAQLRSDAFRSAWGGVPPPCLCGHMAAAICKGHEEVPRAGLWAEMPEVVLVHCSAGMHRSCGILVAFLLWLLYQCRQVLRSEQILNGGPPSHPRAPAPTRSAGVGIADQAAVEALLLNDTDTQTHAPASAEDVYQAQQQQQQQQQSMSGMKNSAVDVKAPRLTSRLLQRTIRHVQQRRNIAVPIRTVQYLLQSFANELQLN</sequence>
<protein>
    <submittedName>
        <fullName evidence="2">Uncharacterized protein</fullName>
    </submittedName>
</protein>
<feature type="compositionally biased region" description="Basic residues" evidence="1">
    <location>
        <begin position="1386"/>
        <end position="1397"/>
    </location>
</feature>
<comment type="caution">
    <text evidence="2">The sequence shown here is derived from an EMBL/GenBank/DDBJ whole genome shotgun (WGS) entry which is preliminary data.</text>
</comment>
<feature type="region of interest" description="Disordered" evidence="1">
    <location>
        <begin position="201"/>
        <end position="262"/>
    </location>
</feature>
<proteinExistence type="predicted"/>
<feature type="region of interest" description="Disordered" evidence="1">
    <location>
        <begin position="1182"/>
        <end position="1206"/>
    </location>
</feature>
<evidence type="ECO:0000256" key="1">
    <source>
        <dbReference type="SAM" id="MobiDB-lite"/>
    </source>
</evidence>
<feature type="region of interest" description="Disordered" evidence="1">
    <location>
        <begin position="1110"/>
        <end position="1139"/>
    </location>
</feature>
<feature type="region of interest" description="Disordered" evidence="1">
    <location>
        <begin position="784"/>
        <end position="958"/>
    </location>
</feature>
<feature type="compositionally biased region" description="Basic and acidic residues" evidence="1">
    <location>
        <begin position="1559"/>
        <end position="1578"/>
    </location>
</feature>
<feature type="region of interest" description="Disordered" evidence="1">
    <location>
        <begin position="380"/>
        <end position="434"/>
    </location>
</feature>
<dbReference type="Gene3D" id="3.90.190.10">
    <property type="entry name" value="Protein tyrosine phosphatase superfamily"/>
    <property type="match status" value="1"/>
</dbReference>
<evidence type="ECO:0000313" key="3">
    <source>
        <dbReference type="Proteomes" id="UP000674318"/>
    </source>
</evidence>
<feature type="compositionally biased region" description="Low complexity" evidence="1">
    <location>
        <begin position="1190"/>
        <end position="1203"/>
    </location>
</feature>
<dbReference type="InterPro" id="IPR029021">
    <property type="entry name" value="Prot-tyrosine_phosphatase-like"/>
</dbReference>
<feature type="region of interest" description="Disordered" evidence="1">
    <location>
        <begin position="527"/>
        <end position="579"/>
    </location>
</feature>
<dbReference type="SUPFAM" id="SSF52799">
    <property type="entry name" value="(Phosphotyrosine protein) phosphatases II"/>
    <property type="match status" value="1"/>
</dbReference>
<feature type="compositionally biased region" description="Low complexity" evidence="1">
    <location>
        <begin position="822"/>
        <end position="874"/>
    </location>
</feature>
<dbReference type="RefSeq" id="XP_067759868.1">
    <property type="nucleotide sequence ID" value="XM_067903668.1"/>
</dbReference>
<dbReference type="EMBL" id="JAFJZO010000003">
    <property type="protein sequence ID" value="KAG5511912.1"/>
    <property type="molecule type" value="Genomic_DNA"/>
</dbReference>
<dbReference type="KEGG" id="phet:94293745"/>
<reference evidence="2 3" key="1">
    <citation type="submission" date="2021-02" db="EMBL/GenBank/DDBJ databases">
        <title>Porcisia hertigi Genome sequencing and assembly.</title>
        <authorList>
            <person name="Almutairi H."/>
            <person name="Gatherer D."/>
        </authorList>
    </citation>
    <scope>NUCLEOTIDE SEQUENCE [LARGE SCALE GENOMIC DNA]</scope>
    <source>
        <strain evidence="2 3">C119</strain>
    </source>
</reference>
<evidence type="ECO:0000313" key="2">
    <source>
        <dbReference type="EMBL" id="KAG5511912.1"/>
    </source>
</evidence>
<feature type="compositionally biased region" description="Low complexity" evidence="1">
    <location>
        <begin position="311"/>
        <end position="321"/>
    </location>
</feature>
<accession>A0A836LLR6</accession>
<feature type="compositionally biased region" description="Acidic residues" evidence="1">
    <location>
        <begin position="529"/>
        <end position="539"/>
    </location>
</feature>
<feature type="region of interest" description="Disordered" evidence="1">
    <location>
        <begin position="1373"/>
        <end position="1412"/>
    </location>
</feature>
<feature type="compositionally biased region" description="Basic and acidic residues" evidence="1">
    <location>
        <begin position="1330"/>
        <end position="1343"/>
    </location>
</feature>
<dbReference type="Proteomes" id="UP000674318">
    <property type="component" value="Chromosome 3"/>
</dbReference>
<feature type="region of interest" description="Disordered" evidence="1">
    <location>
        <begin position="1440"/>
        <end position="1460"/>
    </location>
</feature>
<feature type="compositionally biased region" description="Low complexity" evidence="1">
    <location>
        <begin position="2334"/>
        <end position="2344"/>
    </location>
</feature>
<gene>
    <name evidence="2" type="ORF">JKF63_07737</name>
</gene>
<feature type="compositionally biased region" description="Basic and acidic residues" evidence="1">
    <location>
        <begin position="875"/>
        <end position="885"/>
    </location>
</feature>
<feature type="compositionally biased region" description="Polar residues" evidence="1">
    <location>
        <begin position="1316"/>
        <end position="1329"/>
    </location>
</feature>
<feature type="region of interest" description="Disordered" evidence="1">
    <location>
        <begin position="303"/>
        <end position="332"/>
    </location>
</feature>
<dbReference type="OrthoDB" id="267921at2759"/>
<feature type="compositionally biased region" description="Polar residues" evidence="1">
    <location>
        <begin position="547"/>
        <end position="557"/>
    </location>
</feature>
<feature type="compositionally biased region" description="Basic residues" evidence="1">
    <location>
        <begin position="725"/>
        <end position="738"/>
    </location>
</feature>
<feature type="region of interest" description="Disordered" evidence="1">
    <location>
        <begin position="2326"/>
        <end position="2353"/>
    </location>
</feature>
<feature type="compositionally biased region" description="Polar residues" evidence="1">
    <location>
        <begin position="662"/>
        <end position="718"/>
    </location>
</feature>
<feature type="region of interest" description="Disordered" evidence="1">
    <location>
        <begin position="631"/>
        <end position="738"/>
    </location>
</feature>
<keyword evidence="3" id="KW-1185">Reference proteome</keyword>
<feature type="region of interest" description="Disordered" evidence="1">
    <location>
        <begin position="1537"/>
        <end position="1596"/>
    </location>
</feature>
<dbReference type="GeneID" id="94293745"/>
<feature type="compositionally biased region" description="Low complexity" evidence="1">
    <location>
        <begin position="1121"/>
        <end position="1138"/>
    </location>
</feature>